<protein>
    <submittedName>
        <fullName evidence="2">Uncharacterized protein</fullName>
    </submittedName>
</protein>
<organism evidence="2 3">
    <name type="scientific">Prorocentrum cordatum</name>
    <dbReference type="NCBI Taxonomy" id="2364126"/>
    <lineage>
        <taxon>Eukaryota</taxon>
        <taxon>Sar</taxon>
        <taxon>Alveolata</taxon>
        <taxon>Dinophyceae</taxon>
        <taxon>Prorocentrales</taxon>
        <taxon>Prorocentraceae</taxon>
        <taxon>Prorocentrum</taxon>
    </lineage>
</organism>
<feature type="region of interest" description="Disordered" evidence="1">
    <location>
        <begin position="103"/>
        <end position="138"/>
    </location>
</feature>
<keyword evidence="3" id="KW-1185">Reference proteome</keyword>
<comment type="caution">
    <text evidence="2">The sequence shown here is derived from an EMBL/GenBank/DDBJ whole genome shotgun (WGS) entry which is preliminary data.</text>
</comment>
<accession>A0ABN9QSZ5</accession>
<evidence type="ECO:0000256" key="1">
    <source>
        <dbReference type="SAM" id="MobiDB-lite"/>
    </source>
</evidence>
<sequence length="260" mass="26537">MFDLSSKTPSARGQARPSARCPDDSLHVLGTVAKSGGGFLEAVEGLGNVEVLEIDVSSRDSRCDLIAERFAAALRAGGAGSVGGATRPVAAASAEGAVGAAAAPPVEGPAAEAPRPSEAPPAAEAAATPPTKRPAPEADEARLVKFDAAGLKVRFDNPGKGKFSSIYLKDPGDNFASVNAGDYMLYVGGAAINKAFQEALQACGHAPKDKYVTLHEALLARAKRAPGVLCRLSSCSARRQLLLRAATLRPAGCPLQPTGL</sequence>
<dbReference type="EMBL" id="CAUYUJ010004136">
    <property type="protein sequence ID" value="CAK0808315.1"/>
    <property type="molecule type" value="Genomic_DNA"/>
</dbReference>
<proteinExistence type="predicted"/>
<gene>
    <name evidence="2" type="ORF">PCOR1329_LOCUS13951</name>
</gene>
<evidence type="ECO:0000313" key="2">
    <source>
        <dbReference type="EMBL" id="CAK0808315.1"/>
    </source>
</evidence>
<feature type="compositionally biased region" description="Polar residues" evidence="1">
    <location>
        <begin position="1"/>
        <end position="11"/>
    </location>
</feature>
<evidence type="ECO:0000313" key="3">
    <source>
        <dbReference type="Proteomes" id="UP001189429"/>
    </source>
</evidence>
<feature type="compositionally biased region" description="Low complexity" evidence="1">
    <location>
        <begin position="103"/>
        <end position="130"/>
    </location>
</feature>
<reference evidence="2" key="1">
    <citation type="submission" date="2023-10" db="EMBL/GenBank/DDBJ databases">
        <authorList>
            <person name="Chen Y."/>
            <person name="Shah S."/>
            <person name="Dougan E. K."/>
            <person name="Thang M."/>
            <person name="Chan C."/>
        </authorList>
    </citation>
    <scope>NUCLEOTIDE SEQUENCE [LARGE SCALE GENOMIC DNA]</scope>
</reference>
<feature type="region of interest" description="Disordered" evidence="1">
    <location>
        <begin position="1"/>
        <end position="24"/>
    </location>
</feature>
<dbReference type="Proteomes" id="UP001189429">
    <property type="component" value="Unassembled WGS sequence"/>
</dbReference>
<name>A0ABN9QSZ5_9DINO</name>